<dbReference type="Gene3D" id="3.40.50.300">
    <property type="entry name" value="P-loop containing nucleotide triphosphate hydrolases"/>
    <property type="match status" value="1"/>
</dbReference>
<dbReference type="GO" id="GO:0005524">
    <property type="term" value="F:ATP binding"/>
    <property type="evidence" value="ECO:0007669"/>
    <property type="project" value="UniProtKB-KW"/>
</dbReference>
<keyword evidence="8" id="KW-1185">Reference proteome</keyword>
<reference evidence="7 8" key="1">
    <citation type="submission" date="2018-04" db="EMBL/GenBank/DDBJ databases">
        <title>Genomic Encyclopedia of Archaeal and Bacterial Type Strains, Phase II (KMG-II): from individual species to whole genera.</title>
        <authorList>
            <person name="Goeker M."/>
        </authorList>
    </citation>
    <scope>NUCLEOTIDE SEQUENCE [LARGE SCALE GENOMIC DNA]</scope>
    <source>
        <strain evidence="7 8">DSM 18064</strain>
    </source>
</reference>
<gene>
    <name evidence="7" type="ORF">C8N32_1285</name>
</gene>
<dbReference type="Proteomes" id="UP000243859">
    <property type="component" value="Unassembled WGS sequence"/>
</dbReference>
<evidence type="ECO:0000259" key="6">
    <source>
        <dbReference type="PROSITE" id="PS50893"/>
    </source>
</evidence>
<evidence type="ECO:0000256" key="5">
    <source>
        <dbReference type="ARBA" id="ARBA00022970"/>
    </source>
</evidence>
<keyword evidence="4 7" id="KW-0067">ATP-binding</keyword>
<comment type="similarity">
    <text evidence="1">Belongs to the ABC transporter superfamily.</text>
</comment>
<dbReference type="InterPro" id="IPR003593">
    <property type="entry name" value="AAA+_ATPase"/>
</dbReference>
<protein>
    <submittedName>
        <fullName evidence="7">Amino acid/amide ABC transporter ATP-binding protein 2 (HAAT family)</fullName>
    </submittedName>
</protein>
<keyword evidence="2" id="KW-0813">Transport</keyword>
<evidence type="ECO:0000256" key="3">
    <source>
        <dbReference type="ARBA" id="ARBA00022741"/>
    </source>
</evidence>
<accession>A0A2T5BNP7</accession>
<name>A0A2T5BNP7_9RHOB</name>
<dbReference type="InterPro" id="IPR003439">
    <property type="entry name" value="ABC_transporter-like_ATP-bd"/>
</dbReference>
<dbReference type="SUPFAM" id="SSF52540">
    <property type="entry name" value="P-loop containing nucleoside triphosphate hydrolases"/>
    <property type="match status" value="1"/>
</dbReference>
<keyword evidence="3" id="KW-0547">Nucleotide-binding</keyword>
<dbReference type="InterPro" id="IPR052156">
    <property type="entry name" value="BCAA_Transport_ATP-bd_LivF"/>
</dbReference>
<dbReference type="Pfam" id="PF00005">
    <property type="entry name" value="ABC_tran"/>
    <property type="match status" value="1"/>
</dbReference>
<dbReference type="PANTHER" id="PTHR43820">
    <property type="entry name" value="HIGH-AFFINITY BRANCHED-CHAIN AMINO ACID TRANSPORT ATP-BINDING PROTEIN LIVF"/>
    <property type="match status" value="1"/>
</dbReference>
<evidence type="ECO:0000313" key="7">
    <source>
        <dbReference type="EMBL" id="PTN00612.1"/>
    </source>
</evidence>
<proteinExistence type="inferred from homology"/>
<dbReference type="GO" id="GO:0015658">
    <property type="term" value="F:branched-chain amino acid transmembrane transporter activity"/>
    <property type="evidence" value="ECO:0007669"/>
    <property type="project" value="TreeGrafter"/>
</dbReference>
<dbReference type="GO" id="GO:0015807">
    <property type="term" value="P:L-amino acid transport"/>
    <property type="evidence" value="ECO:0007669"/>
    <property type="project" value="TreeGrafter"/>
</dbReference>
<keyword evidence="5" id="KW-0029">Amino-acid transport</keyword>
<dbReference type="GO" id="GO:0016887">
    <property type="term" value="F:ATP hydrolysis activity"/>
    <property type="evidence" value="ECO:0007669"/>
    <property type="project" value="InterPro"/>
</dbReference>
<dbReference type="EMBL" id="QAAA01000028">
    <property type="protein sequence ID" value="PTN00612.1"/>
    <property type="molecule type" value="Genomic_DNA"/>
</dbReference>
<dbReference type="CDD" id="cd03224">
    <property type="entry name" value="ABC_TM1139_LivF_branched"/>
    <property type="match status" value="1"/>
</dbReference>
<dbReference type="AlphaFoldDB" id="A0A2T5BNP7"/>
<evidence type="ECO:0000256" key="2">
    <source>
        <dbReference type="ARBA" id="ARBA00022448"/>
    </source>
</evidence>
<evidence type="ECO:0000256" key="4">
    <source>
        <dbReference type="ARBA" id="ARBA00022840"/>
    </source>
</evidence>
<dbReference type="PROSITE" id="PS50893">
    <property type="entry name" value="ABC_TRANSPORTER_2"/>
    <property type="match status" value="1"/>
</dbReference>
<organism evidence="7 8">
    <name type="scientific">Rhodovulum imhoffii</name>
    <dbReference type="NCBI Taxonomy" id="365340"/>
    <lineage>
        <taxon>Bacteria</taxon>
        <taxon>Pseudomonadati</taxon>
        <taxon>Pseudomonadota</taxon>
        <taxon>Alphaproteobacteria</taxon>
        <taxon>Rhodobacterales</taxon>
        <taxon>Paracoccaceae</taxon>
        <taxon>Rhodovulum</taxon>
    </lineage>
</organism>
<dbReference type="OrthoDB" id="9806149at2"/>
<feature type="domain" description="ABC transporter" evidence="6">
    <location>
        <begin position="15"/>
        <end position="255"/>
    </location>
</feature>
<evidence type="ECO:0000256" key="1">
    <source>
        <dbReference type="ARBA" id="ARBA00005417"/>
    </source>
</evidence>
<dbReference type="InterPro" id="IPR027417">
    <property type="entry name" value="P-loop_NTPase"/>
</dbReference>
<evidence type="ECO:0000313" key="8">
    <source>
        <dbReference type="Proteomes" id="UP000243859"/>
    </source>
</evidence>
<dbReference type="PANTHER" id="PTHR43820:SF8">
    <property type="entry name" value="ABC TRANSPORTER SUBSTRATE-BINDING PROTEIN"/>
    <property type="match status" value="1"/>
</dbReference>
<comment type="caution">
    <text evidence="7">The sequence shown here is derived from an EMBL/GenBank/DDBJ whole genome shotgun (WGS) entry which is preliminary data.</text>
</comment>
<sequence>MNTGSDTTKPSQPLLSVDGVEVVYDEHILGVADISVTVNPGEIVAILGANGAGKSTTLKAISGIAQTERAKITKGSIRFKGDQINGIAPHKLAKRNIVHVLEGRRVFSHLTVEENLKAGSFLRRPARREMERRIEEIYDWLPRLRDKRKTLAGLTSGGEQQMLAIGRALLTQPELVLLDEPSMGLAPIIVQEIFEIVSRLNRENGVSFLVAEQNIHVSLAHAHRGYVIANGHAVLSGSASELAAREDLHEFYLGLQEEDPSETRQKA</sequence>
<dbReference type="SMART" id="SM00382">
    <property type="entry name" value="AAA"/>
    <property type="match status" value="1"/>
</dbReference>